<evidence type="ECO:0000256" key="31">
    <source>
        <dbReference type="ARBA" id="ARBA00023136"/>
    </source>
</evidence>
<dbReference type="GO" id="GO:0039618">
    <property type="term" value="C:T=pseudo3 icosahedral viral capsid"/>
    <property type="evidence" value="ECO:0007669"/>
    <property type="project" value="UniProtKB-KW"/>
</dbReference>
<comment type="function">
    <text evidence="2">VP0 precursor is a component of the immature procapsids.</text>
</comment>
<keyword evidence="32" id="KW-1035">Host cytoplasm</keyword>
<evidence type="ECO:0000256" key="26">
    <source>
        <dbReference type="ARBA" id="ARBA00022870"/>
    </source>
</evidence>
<dbReference type="PROSITE" id="PS50507">
    <property type="entry name" value="RDRP_SSRNA_POS"/>
    <property type="match status" value="1"/>
</dbReference>
<dbReference type="SUPFAM" id="SSF56672">
    <property type="entry name" value="DNA/RNA polymerases"/>
    <property type="match status" value="1"/>
</dbReference>
<dbReference type="InterPro" id="IPR004004">
    <property type="entry name" value="Helic/Pol/Pept_Calicivir-typ"/>
</dbReference>
<dbReference type="InterPro" id="IPR043128">
    <property type="entry name" value="Rev_trsase/Diguanyl_cyclase"/>
</dbReference>
<dbReference type="GO" id="GO:0044162">
    <property type="term" value="C:host cell cytoplasmic vesicle membrane"/>
    <property type="evidence" value="ECO:0007669"/>
    <property type="project" value="UniProtKB-SubCell"/>
</dbReference>
<protein>
    <recommendedName>
        <fullName evidence="7">Genome polyprotein</fullName>
    </recommendedName>
</protein>
<evidence type="ECO:0000256" key="29">
    <source>
        <dbReference type="ARBA" id="ARBA00023046"/>
    </source>
</evidence>
<dbReference type="InterPro" id="IPR001676">
    <property type="entry name" value="Picornavirus_capsid"/>
</dbReference>
<dbReference type="GO" id="GO:0006508">
    <property type="term" value="P:proteolysis"/>
    <property type="evidence" value="ECO:0007669"/>
    <property type="project" value="UniProtKB-KW"/>
</dbReference>
<dbReference type="GO" id="GO:0005198">
    <property type="term" value="F:structural molecule activity"/>
    <property type="evidence" value="ECO:0007669"/>
    <property type="project" value="InterPro"/>
</dbReference>
<keyword evidence="34" id="KW-0407">Ion channel</keyword>
<evidence type="ECO:0000256" key="36">
    <source>
        <dbReference type="ARBA" id="ARBA00045842"/>
    </source>
</evidence>
<dbReference type="Proteomes" id="UP000119558">
    <property type="component" value="Genome"/>
</dbReference>
<keyword evidence="28" id="KW-1182">Viral ion channel</keyword>
<dbReference type="Pfam" id="PF00680">
    <property type="entry name" value="RdRP_1"/>
    <property type="match status" value="1"/>
</dbReference>
<comment type="similarity">
    <text evidence="6">Belongs to the picornaviridae polyprotein family.</text>
</comment>
<dbReference type="GO" id="GO:0039694">
    <property type="term" value="P:viral RNA genome replication"/>
    <property type="evidence" value="ECO:0007669"/>
    <property type="project" value="InterPro"/>
</dbReference>
<evidence type="ECO:0000259" key="43">
    <source>
        <dbReference type="PROSITE" id="PS51218"/>
    </source>
</evidence>
<dbReference type="InterPro" id="IPR044067">
    <property type="entry name" value="PCV_3C_PRO"/>
</dbReference>
<evidence type="ECO:0000256" key="13">
    <source>
        <dbReference type="ARBA" id="ARBA00022561"/>
    </source>
</evidence>
<evidence type="ECO:0000259" key="44">
    <source>
        <dbReference type="PROSITE" id="PS51874"/>
    </source>
</evidence>
<comment type="subunit">
    <text evidence="37">Homopentamer. Homooligomer.</text>
</comment>
<evidence type="ECO:0000256" key="3">
    <source>
        <dbReference type="ARBA" id="ARBA00004295"/>
    </source>
</evidence>
<dbReference type="CDD" id="cd00205">
    <property type="entry name" value="rhv_like"/>
    <property type="match status" value="2"/>
</dbReference>
<evidence type="ECO:0000313" key="46">
    <source>
        <dbReference type="Proteomes" id="UP000119558"/>
    </source>
</evidence>
<dbReference type="EMBL" id="KT452661">
    <property type="protein sequence ID" value="ALL35266.1"/>
    <property type="molecule type" value="Genomic_RNA"/>
</dbReference>
<keyword evidence="29" id="KW-1039">Host endosome</keyword>
<evidence type="ECO:0000256" key="18">
    <source>
        <dbReference type="ARBA" id="ARBA00022706"/>
    </source>
</evidence>
<evidence type="ECO:0000256" key="14">
    <source>
        <dbReference type="ARBA" id="ARBA00022581"/>
    </source>
</evidence>
<dbReference type="GO" id="GO:0072494">
    <property type="term" value="C:host multivesicular body"/>
    <property type="evidence" value="ECO:0007669"/>
    <property type="project" value="UniProtKB-SubCell"/>
</dbReference>
<evidence type="ECO:0000256" key="2">
    <source>
        <dbReference type="ARBA" id="ARBA00003724"/>
    </source>
</evidence>
<dbReference type="GO" id="GO:0006351">
    <property type="term" value="P:DNA-templated transcription"/>
    <property type="evidence" value="ECO:0007669"/>
    <property type="project" value="InterPro"/>
</dbReference>
<keyword evidence="17" id="KW-0548">Nucleotidyltransferase</keyword>
<feature type="domain" description="Peptidase C3" evidence="44">
    <location>
        <begin position="1543"/>
        <end position="1758"/>
    </location>
</feature>
<dbReference type="GO" id="GO:0003968">
    <property type="term" value="F:RNA-directed RNA polymerase activity"/>
    <property type="evidence" value="ECO:0007669"/>
    <property type="project" value="UniProtKB-KW"/>
</dbReference>
<evidence type="ECO:0000256" key="24">
    <source>
        <dbReference type="ARBA" id="ARBA00022840"/>
    </source>
</evidence>
<evidence type="ECO:0000256" key="20">
    <source>
        <dbReference type="ARBA" id="ARBA00022801"/>
    </source>
</evidence>
<dbReference type="Gene3D" id="3.30.70.270">
    <property type="match status" value="1"/>
</dbReference>
<keyword evidence="19" id="KW-0547">Nucleotide-binding</keyword>
<dbReference type="InterPro" id="IPR029053">
    <property type="entry name" value="Viral_coat"/>
</dbReference>
<sequence length="2260" mass="256231">MLQSVGRSLDRILTLSELEEEQVMQTPDRVSVAGAGYFTSVDQGSVHAAVSGSHQKERLLTSVDIPGSKKTQGERFFLIQQVEWNSQHVQLYRLLDLDVVAALMSTHFSVDGLLKYHTYARFGLEVQVQINPTPFQQGGLNCALIPGAEGDGSLTCMTMYPHGLLNCNINNVVRIKVPFVYTRGAYNLRKPVYRIWSLVIRVWSQLYAGTGTTTYVTVSVLARMTDLELHGLTPVWSQMMRKEFRISTTENVVNLANYEDARAKISFALDQESFRTDPSEAGGIKITNFSTWTSVPSLAGEFAFNASATAGEQIRVIPVSPYYFTLQYKDSGRRCVTSLASIAQMYCFWRGDIVFDFQVFPTKYHSGRLLFSFIPGNENTDLSGLTMAEATSGPCAVMDIGGTNSTLRFRVPWICDTPYRVNRSTTTVYLKSNHFHAIGKLVVFCYNRLSNPSNVVPHVKVNVYTSAINFECFAPIYSVYPPAAVTQAGEDGSFSTSDDIEQNKPDPSKGPQPVLQHVPRADRGKIDLDEGRAPVGAVTIIEDPLLAQKIPQTFPEFSPGQTRHTSDHMDIYKYMGRSHFLTTFTFTTNNKQFSFPITLTKDTTQTHQISSTLQWFFSMIHLYRGPLDLTLVVSGSTDVDGIVWFTPANMAVPQPWVESDSTLSIDYKASLGAVRFNTRRTGNIQVRVPWYTDLSYISGTVPTDDGSDGLFGTISVQIKNYDRQDEYLSISAYLSITEQSEFYFPRAPLDNSKLQEYPNSNNIMREECVESSVDAPPQPIFELWPSNPYRELRLEVGQMRLEQAKKDFDESKFKYNQVKKETKAKFLKQAAKVTNEILEGGIYTQALLKDGNYIKETGDIFVRIDKGVYQYGFFHGKEIVTFDVKSWFSKMRGVSSKLIKVPMDGWMYHEVRHNLHEEMVIIGRLVTSCPFEFEGFDYKDVAALMDKNPWNEVFRERDKIFQFFRILQPRQRTVIDQISDSIVKSTNAEKLSEETEELVSECKGLIQSVKTGLANAIIGFRKKKWMKWVKLALKLVKYGLVIYLSSKIEDPFQLKLLLGISLLDLGVEFLDCSFIWSEAIFQAIEHSLKMKEAHPGIYTQSLFSRESRDWLRDAVAGITVFKAGKDAVLWLIGKIKEWYDKFSGKQAEILDAIKTKEWEIRVKIQQVDDYLAKPIKDSEKEEDFQRGLDHIRSLRTFLNLTDTMDLKKYTHDLRDSINRLHQKIRNLGHVAETSVSRPEPVVCYLYGERGSGKSLASMALATKICIINGVDPKKNIYTKPVGSDYWDGYSNQLVCIIDDMGQCTDDEDWSTFCQLVSGCPLRLNMASLEEKGKHFTTPYIICTSNLADPSPKTVYVKEAISRRLHYKIGVIPISTFVDPQSGCLDVEKAKQQNAIKDMSCLVLSVNGVRMPLSNLVNIVVDHYGVKSKNMMEFIDAWSQGIGSSSKFADDMADAMNLPRDKHKQQKASTKLQELWEKLCSHKILILKSIIGIVLALITAYGGYKAYKKFFGKKKETEGEDVETSGAYHGNAKKKPVIKLKVKAEEETQSVINMTQVVKKNLVLFGIGKPEAVDVHWNVNALGVKDEWLLVPSHAFKFEEDYESKEFYVDRNGVIYSAKTGSVQIFQLDVGFQDVVLMKIPSLPKFKDITHHFIQKKDLDLAVNRLATLVTSCQGTPMMISEGSLKYEDKYTYNHRKDDGSVVEMTIGAAWRGTGEGTAGMCGGALISANQKIQNAIIGIHVAGGKNTMISKVIVREMFDNIEQQKIESQRIAKIEFTQCSVNMISKTLIHKSPIHDYIDSEKINYPAAMPFSKKNEIDPIQVMLSKYSVPIAKEPWFYEEMFNYYLEKVQGLPYVVDDQLTIEEAIEGVEGIEPINMKSSPGLPYVIDHLRKDDLIWKDDKGKVIMIHPFLKQRIEMNLAFMDNGSGMDVVYVTCPKDELRPLEKVLESKTRAIEACPLDFTIICRMLWGPAISYFQLNPGFHTGVAVGLDPDSDWNSLFKKMKLIGDYGLDLDFSGFDASVSPFMIDYACLVLSQISGISMRDHIALYKAIAFSSHQILNMRYYVHGSMPSGTPCTSLLNSIINNINLHYVFTKILGKSPIYWKDKIQFICYGDDVMVIFSRDCEIENLDLMCKRVQEIFKQDLEMTVTSASKGVPKVVPVEELTFLKRNFNFVQGIVRPAIAEKTIWSLIAWKRNDAEFKQNLETAAWFAFMHGFEYYVKFKKKVDLMLRHANLPDKLPSYTWMMMRFKDLDFTRDIK</sequence>
<keyword evidence="26" id="KW-1043">Host membrane</keyword>
<keyword evidence="33" id="KW-1160">Virus entry into host cell</keyword>
<evidence type="ECO:0000256" key="12">
    <source>
        <dbReference type="ARBA" id="ARBA00022553"/>
    </source>
</evidence>
<keyword evidence="10" id="KW-1036">Host cytoplasmic vesicle</keyword>
<dbReference type="GO" id="GO:0005524">
    <property type="term" value="F:ATP binding"/>
    <property type="evidence" value="ECO:0007669"/>
    <property type="project" value="UniProtKB-KW"/>
</dbReference>
<evidence type="ECO:0000256" key="5">
    <source>
        <dbReference type="ARBA" id="ARBA00004560"/>
    </source>
</evidence>
<dbReference type="InterPro" id="IPR007094">
    <property type="entry name" value="RNA-dir_pol_PSvirus"/>
</dbReference>
<evidence type="ECO:0000256" key="22">
    <source>
        <dbReference type="ARBA" id="ARBA00022806"/>
    </source>
</evidence>
<keyword evidence="21" id="KW-1161">Viral attachment to host cell</keyword>
<keyword evidence="23" id="KW-0788">Thiol protease</keyword>
<evidence type="ECO:0000256" key="23">
    <source>
        <dbReference type="ARBA" id="ARBA00022807"/>
    </source>
</evidence>
<dbReference type="Gene3D" id="1.20.960.20">
    <property type="match status" value="1"/>
</dbReference>
<evidence type="ECO:0000256" key="21">
    <source>
        <dbReference type="ARBA" id="ARBA00022804"/>
    </source>
</evidence>
<proteinExistence type="inferred from homology"/>
<comment type="subunit">
    <text evidence="40">Interacts with capsid protein VP1. Interacts with capsid protein VP3.</text>
</comment>
<evidence type="ECO:0000313" key="45">
    <source>
        <dbReference type="EMBL" id="ALL35266.1"/>
    </source>
</evidence>
<dbReference type="SUPFAM" id="SSF52540">
    <property type="entry name" value="P-loop containing nucleoside triphosphate hydrolases"/>
    <property type="match status" value="1"/>
</dbReference>
<dbReference type="SUPFAM" id="SSF88633">
    <property type="entry name" value="Positive stranded ssRNA viruses"/>
    <property type="match status" value="3"/>
</dbReference>
<dbReference type="GO" id="GO:0046718">
    <property type="term" value="P:symbiont entry into host cell"/>
    <property type="evidence" value="ECO:0007669"/>
    <property type="project" value="UniProtKB-KW"/>
</dbReference>
<keyword evidence="30" id="KW-0406">Ion transport</keyword>
<evidence type="ECO:0000256" key="37">
    <source>
        <dbReference type="ARBA" id="ARBA00046745"/>
    </source>
</evidence>
<dbReference type="Gene3D" id="2.40.10.10">
    <property type="entry name" value="Trypsin-like serine proteases"/>
    <property type="match status" value="2"/>
</dbReference>
<dbReference type="GO" id="GO:0003723">
    <property type="term" value="F:RNA binding"/>
    <property type="evidence" value="ECO:0007669"/>
    <property type="project" value="InterPro"/>
</dbReference>
<keyword evidence="31" id="KW-0472">Membrane</keyword>
<dbReference type="GO" id="GO:0003724">
    <property type="term" value="F:RNA helicase activity"/>
    <property type="evidence" value="ECO:0007669"/>
    <property type="project" value="InterPro"/>
</dbReference>
<dbReference type="Pfam" id="PF00910">
    <property type="entry name" value="RNA_helicase"/>
    <property type="match status" value="1"/>
</dbReference>
<evidence type="ECO:0000256" key="11">
    <source>
        <dbReference type="ARBA" id="ARBA00022520"/>
    </source>
</evidence>
<keyword evidence="8" id="KW-0813">Transport</keyword>
<keyword evidence="18" id="KW-1143">T=pseudo3 icosahedral capsid protein</keyword>
<comment type="subunit">
    <text evidence="39">Interacts with capsid protein VP1. Interacts with capsid protein VP2.</text>
</comment>
<dbReference type="GO" id="GO:0034220">
    <property type="term" value="P:monoatomic ion transmembrane transport"/>
    <property type="evidence" value="ECO:0007669"/>
    <property type="project" value="UniProtKB-KW"/>
</dbReference>
<keyword evidence="11" id="KW-0191">Covalent protein-RNA linkage</keyword>
<name>A0A0S1M398_9PICO</name>
<keyword evidence="24" id="KW-0067">ATP-binding</keyword>
<keyword evidence="14" id="KW-0945">Host-virus interaction</keyword>
<comment type="function">
    <text evidence="36">Capsid proteins VP1, VP2, and VP3 form a closed capsid enclosing the viral positive strand RNA genome. All these proteins contain a beta-sheet structure called beta-barrel jelly roll. Together they form an icosahedral capsid (T=3) composed of 60 copies of each VP1, VP2, and VP3, with a diameter of approximately 300 Angstroms. VP1 is situated at the 12 fivefold axes, whereas VP2 and VP3 are located at the quasi-sixfold axes. The naked capsid interacts with the host receptor HAVCR1 to provide virion attachment to and probably entry into the target cell.</text>
</comment>
<evidence type="ECO:0000256" key="41">
    <source>
        <dbReference type="SAM" id="MobiDB-lite"/>
    </source>
</evidence>
<evidence type="ECO:0000256" key="39">
    <source>
        <dbReference type="ARBA" id="ARBA00047163"/>
    </source>
</evidence>
<keyword evidence="20" id="KW-0378">Hydrolase</keyword>
<feature type="region of interest" description="Disordered" evidence="41">
    <location>
        <begin position="488"/>
        <end position="525"/>
    </location>
</feature>
<evidence type="ECO:0000256" key="15">
    <source>
        <dbReference type="ARBA" id="ARBA00022670"/>
    </source>
</evidence>
<evidence type="ECO:0000256" key="33">
    <source>
        <dbReference type="ARBA" id="ARBA00023296"/>
    </source>
</evidence>
<accession>A0A0S1M398</accession>
<dbReference type="SUPFAM" id="SSF50494">
    <property type="entry name" value="Trypsin-like serine proteases"/>
    <property type="match status" value="1"/>
</dbReference>
<keyword evidence="13" id="KW-0167">Capsid protein</keyword>
<keyword evidence="27" id="KW-0693">Viral RNA replication</keyword>
<feature type="domain" description="SF3 helicase" evidence="43">
    <location>
        <begin position="1220"/>
        <end position="1386"/>
    </location>
</feature>
<dbReference type="GO" id="GO:0015267">
    <property type="term" value="F:channel activity"/>
    <property type="evidence" value="ECO:0007669"/>
    <property type="project" value="UniProtKB-KW"/>
</dbReference>
<keyword evidence="22" id="KW-0347">Helicase</keyword>
<dbReference type="InterPro" id="IPR027417">
    <property type="entry name" value="P-loop_NTPase"/>
</dbReference>
<evidence type="ECO:0000256" key="34">
    <source>
        <dbReference type="ARBA" id="ARBA00023303"/>
    </source>
</evidence>
<evidence type="ECO:0000256" key="7">
    <source>
        <dbReference type="ARBA" id="ARBA00020107"/>
    </source>
</evidence>
<comment type="subunit">
    <text evidence="38">Interacts with capsid protein VP2. Interacts with capsid protein VP3.</text>
</comment>
<dbReference type="Pfam" id="PF00073">
    <property type="entry name" value="Rhv"/>
    <property type="match status" value="2"/>
</dbReference>
<feature type="domain" description="RdRp catalytic" evidence="42">
    <location>
        <begin position="2008"/>
        <end position="2129"/>
    </location>
</feature>
<comment type="function">
    <text evidence="35">Precursor component of immature procapsids that corresponds to an extended form of the structural protein VP1. After maturation, possibly by the host Cathepsin L, the assembly signal 2A is cleaved to give rise to the mature VP1 protein.</text>
</comment>
<dbReference type="InterPro" id="IPR033703">
    <property type="entry name" value="Rhv-like"/>
</dbReference>
<evidence type="ECO:0000256" key="32">
    <source>
        <dbReference type="ARBA" id="ARBA00023200"/>
    </source>
</evidence>
<evidence type="ECO:0000256" key="40">
    <source>
        <dbReference type="ARBA" id="ARBA00047164"/>
    </source>
</evidence>
<evidence type="ECO:0000256" key="17">
    <source>
        <dbReference type="ARBA" id="ARBA00022695"/>
    </source>
</evidence>
<evidence type="ECO:0000256" key="16">
    <source>
        <dbReference type="ARBA" id="ARBA00022679"/>
    </source>
</evidence>
<dbReference type="Gene3D" id="2.60.120.20">
    <property type="match status" value="3"/>
</dbReference>
<keyword evidence="15" id="KW-0645">Protease</keyword>
<dbReference type="InterPro" id="IPR014759">
    <property type="entry name" value="Helicase_SF3_ssRNA_vir"/>
</dbReference>
<dbReference type="InterPro" id="IPR024354">
    <property type="entry name" value="Hepatitis_A_VP1-2A"/>
</dbReference>
<evidence type="ECO:0000256" key="30">
    <source>
        <dbReference type="ARBA" id="ARBA00023065"/>
    </source>
</evidence>
<comment type="subcellular location">
    <subcellularLocation>
        <location evidence="3">Host cytoplasmic vesicle membrane</location>
        <topology evidence="3">Peripheral membrane protein</topology>
        <orientation evidence="3">Cytoplasmic side</orientation>
    </subcellularLocation>
    <subcellularLocation>
        <location evidence="5">Host endosome</location>
        <location evidence="5">Host multivesicular body</location>
    </subcellularLocation>
    <subcellularLocation>
        <location evidence="4">Virion</location>
    </subcellularLocation>
</comment>
<keyword evidence="16" id="KW-0808">Transferase</keyword>
<evidence type="ECO:0000256" key="6">
    <source>
        <dbReference type="ARBA" id="ARBA00006029"/>
    </source>
</evidence>
<dbReference type="InterPro" id="IPR001205">
    <property type="entry name" value="RNA-dir_pol_C"/>
</dbReference>
<dbReference type="InterPro" id="IPR043504">
    <property type="entry name" value="Peptidase_S1_PA_chymotrypsin"/>
</dbReference>
<dbReference type="InterPro" id="IPR009003">
    <property type="entry name" value="Peptidase_S1_PA"/>
</dbReference>
<evidence type="ECO:0000256" key="10">
    <source>
        <dbReference type="ARBA" id="ARBA00022488"/>
    </source>
</evidence>
<dbReference type="Pfam" id="PF12944">
    <property type="entry name" value="HAV_VP"/>
    <property type="match status" value="1"/>
</dbReference>
<evidence type="ECO:0000256" key="9">
    <source>
        <dbReference type="ARBA" id="ARBA00022484"/>
    </source>
</evidence>
<keyword evidence="12" id="KW-0597">Phosphoprotein</keyword>
<dbReference type="PROSITE" id="PS51218">
    <property type="entry name" value="SF3_HELICASE_2"/>
    <property type="match status" value="1"/>
</dbReference>
<dbReference type="GO" id="GO:0019062">
    <property type="term" value="P:virion attachment to host cell"/>
    <property type="evidence" value="ECO:0007669"/>
    <property type="project" value="UniProtKB-KW"/>
</dbReference>
<keyword evidence="25" id="KW-0946">Virion</keyword>
<dbReference type="InterPro" id="IPR043502">
    <property type="entry name" value="DNA/RNA_pol_sf"/>
</dbReference>
<comment type="function">
    <text evidence="1">Plays a role in the assembly of the 12 pentamers into an icosahedral structure. Has not been detected in mature virions, supposedly owing to its small size.</text>
</comment>
<evidence type="ECO:0000256" key="28">
    <source>
        <dbReference type="ARBA" id="ARBA00023039"/>
    </source>
</evidence>
<evidence type="ECO:0000256" key="27">
    <source>
        <dbReference type="ARBA" id="ARBA00022953"/>
    </source>
</evidence>
<reference evidence="45 46" key="1">
    <citation type="journal article" date="2015" name="Proc. Natl. Acad. Sci. U.S.A.">
        <title>Evolutionary origins of hepatitis A virus in small mammals.</title>
        <authorList>
            <consortium name="Hepatovirus Ecology Consortium"/>
            <person name="Drexler J.F."/>
            <person name="Corman V.M."/>
            <person name="Lukashev A.N."/>
            <person name="van den Brand J.M."/>
            <person name="Gmyl A.P."/>
            <person name="Brunink S."/>
            <person name="Rasche A."/>
            <person name="Seggewibeta N."/>
            <person name="Feng H."/>
            <person name="Leijten L.M."/>
            <person name="Vallo P."/>
            <person name="Kuiken T."/>
            <person name="Dotzauer A."/>
            <person name="Ulrich R.G."/>
            <person name="Lemon S.M."/>
            <person name="Drosten C."/>
        </authorList>
    </citation>
    <scope>NUCLEOTIDE SEQUENCE [LARGE SCALE GENOMIC DNA]</scope>
    <source>
        <strain evidence="45">KS121289Sorara2012</strain>
    </source>
</reference>
<evidence type="ECO:0000256" key="4">
    <source>
        <dbReference type="ARBA" id="ARBA00004328"/>
    </source>
</evidence>
<dbReference type="GO" id="GO:0004197">
    <property type="term" value="F:cysteine-type endopeptidase activity"/>
    <property type="evidence" value="ECO:0007669"/>
    <property type="project" value="InterPro"/>
</dbReference>
<evidence type="ECO:0000256" key="1">
    <source>
        <dbReference type="ARBA" id="ARBA00002016"/>
    </source>
</evidence>
<dbReference type="InterPro" id="IPR000605">
    <property type="entry name" value="Helicase_SF3_ssDNA/RNA_vir"/>
</dbReference>
<evidence type="ECO:0000256" key="25">
    <source>
        <dbReference type="ARBA" id="ARBA00022844"/>
    </source>
</evidence>
<organism evidence="45 46">
    <name type="scientific">Shrew hepatovirus</name>
    <dbReference type="NCBI Taxonomy" id="1745248"/>
    <lineage>
        <taxon>Viruses</taxon>
        <taxon>Riboviria</taxon>
        <taxon>Orthornavirae</taxon>
        <taxon>Pisuviricota</taxon>
        <taxon>Pisoniviricetes</taxon>
        <taxon>Picornavirales</taxon>
        <taxon>Picornaviridae</taxon>
        <taxon>Heptrevirinae</taxon>
        <taxon>Hepatovirus</taxon>
        <taxon>Hepatovirus ishrewi</taxon>
        <taxon>Hepatovirus I</taxon>
    </lineage>
</organism>
<evidence type="ECO:0000256" key="35">
    <source>
        <dbReference type="ARBA" id="ARBA00045500"/>
    </source>
</evidence>
<dbReference type="PRINTS" id="PR00918">
    <property type="entry name" value="CALICVIRUSNS"/>
</dbReference>
<keyword evidence="9" id="KW-0696">RNA-directed RNA polymerase</keyword>
<evidence type="ECO:0000256" key="8">
    <source>
        <dbReference type="ARBA" id="ARBA00022448"/>
    </source>
</evidence>
<evidence type="ECO:0000256" key="19">
    <source>
        <dbReference type="ARBA" id="ARBA00022741"/>
    </source>
</evidence>
<evidence type="ECO:0000259" key="42">
    <source>
        <dbReference type="PROSITE" id="PS50507"/>
    </source>
</evidence>
<evidence type="ECO:0000256" key="38">
    <source>
        <dbReference type="ARBA" id="ARBA00046923"/>
    </source>
</evidence>
<dbReference type="PROSITE" id="PS51874">
    <property type="entry name" value="PCV_3C_PRO"/>
    <property type="match status" value="1"/>
</dbReference>